<evidence type="ECO:0000313" key="3">
    <source>
        <dbReference type="Proteomes" id="UP001491310"/>
    </source>
</evidence>
<dbReference type="EMBL" id="JALJOT010000006">
    <property type="protein sequence ID" value="KAK9909755.1"/>
    <property type="molecule type" value="Genomic_DNA"/>
</dbReference>
<protein>
    <submittedName>
        <fullName evidence="2">Uncharacterized protein</fullName>
    </submittedName>
</protein>
<evidence type="ECO:0000313" key="2">
    <source>
        <dbReference type="EMBL" id="KAK9909755.1"/>
    </source>
</evidence>
<keyword evidence="1" id="KW-0732">Signal</keyword>
<reference evidence="2 3" key="1">
    <citation type="journal article" date="2024" name="Nat. Commun.">
        <title>Phylogenomics reveals the evolutionary origins of lichenization in chlorophyte algae.</title>
        <authorList>
            <person name="Puginier C."/>
            <person name="Libourel C."/>
            <person name="Otte J."/>
            <person name="Skaloud P."/>
            <person name="Haon M."/>
            <person name="Grisel S."/>
            <person name="Petersen M."/>
            <person name="Berrin J.G."/>
            <person name="Delaux P.M."/>
            <person name="Dal Grande F."/>
            <person name="Keller J."/>
        </authorList>
    </citation>
    <scope>NUCLEOTIDE SEQUENCE [LARGE SCALE GENOMIC DNA]</scope>
    <source>
        <strain evidence="2 3">SAG 216-7</strain>
    </source>
</reference>
<accession>A0ABR2YRN6</accession>
<keyword evidence="3" id="KW-1185">Reference proteome</keyword>
<organism evidence="2 3">
    <name type="scientific">Coccomyxa subellipsoidea</name>
    <dbReference type="NCBI Taxonomy" id="248742"/>
    <lineage>
        <taxon>Eukaryota</taxon>
        <taxon>Viridiplantae</taxon>
        <taxon>Chlorophyta</taxon>
        <taxon>core chlorophytes</taxon>
        <taxon>Trebouxiophyceae</taxon>
        <taxon>Trebouxiophyceae incertae sedis</taxon>
        <taxon>Coccomyxaceae</taxon>
        <taxon>Coccomyxa</taxon>
    </lineage>
</organism>
<comment type="caution">
    <text evidence="2">The sequence shown here is derived from an EMBL/GenBank/DDBJ whole genome shotgun (WGS) entry which is preliminary data.</text>
</comment>
<name>A0ABR2YRN6_9CHLO</name>
<feature type="chain" id="PRO_5046223988" evidence="1">
    <location>
        <begin position="20"/>
        <end position="137"/>
    </location>
</feature>
<proteinExistence type="predicted"/>
<dbReference type="Proteomes" id="UP001491310">
    <property type="component" value="Unassembled WGS sequence"/>
</dbReference>
<feature type="signal peptide" evidence="1">
    <location>
        <begin position="1"/>
        <end position="19"/>
    </location>
</feature>
<gene>
    <name evidence="2" type="ORF">WJX75_006996</name>
</gene>
<evidence type="ECO:0000256" key="1">
    <source>
        <dbReference type="SAM" id="SignalP"/>
    </source>
</evidence>
<sequence length="137" mass="13546">MKSTTAILTVLSLIAVASGQQAPAPAGAEDAIVSILDASGAPVAAVPVSDGSILKVSSGGVTVLKPDGQAQAVLGLTHGHSTIWVQPSSATSKGTFTISQASFPNIKVSLAPALAGSPLPGATSDMLREVADYRLIG</sequence>